<gene>
    <name evidence="2" type="ORF">MtrunA17_Chr4g0067101</name>
</gene>
<name>A0A396IHV5_MEDTR</name>
<keyword evidence="1" id="KW-1133">Transmembrane helix</keyword>
<keyword evidence="1" id="KW-0812">Transmembrane</keyword>
<protein>
    <recommendedName>
        <fullName evidence="4">Transmembrane protein</fullName>
    </recommendedName>
</protein>
<keyword evidence="1" id="KW-0472">Membrane</keyword>
<proteinExistence type="predicted"/>
<dbReference type="AlphaFoldDB" id="A0A396IHV5"/>
<dbReference type="Proteomes" id="UP000265566">
    <property type="component" value="Chromosome 4"/>
</dbReference>
<organism evidence="2 3">
    <name type="scientific">Medicago truncatula</name>
    <name type="common">Barrel medic</name>
    <name type="synonym">Medicago tribuloides</name>
    <dbReference type="NCBI Taxonomy" id="3880"/>
    <lineage>
        <taxon>Eukaryota</taxon>
        <taxon>Viridiplantae</taxon>
        <taxon>Streptophyta</taxon>
        <taxon>Embryophyta</taxon>
        <taxon>Tracheophyta</taxon>
        <taxon>Spermatophyta</taxon>
        <taxon>Magnoliopsida</taxon>
        <taxon>eudicotyledons</taxon>
        <taxon>Gunneridae</taxon>
        <taxon>Pentapetalae</taxon>
        <taxon>rosids</taxon>
        <taxon>fabids</taxon>
        <taxon>Fabales</taxon>
        <taxon>Fabaceae</taxon>
        <taxon>Papilionoideae</taxon>
        <taxon>50 kb inversion clade</taxon>
        <taxon>NPAAA clade</taxon>
        <taxon>Hologalegina</taxon>
        <taxon>IRL clade</taxon>
        <taxon>Trifolieae</taxon>
        <taxon>Medicago</taxon>
    </lineage>
</organism>
<dbReference type="EMBL" id="PSQE01000004">
    <property type="protein sequence ID" value="RHN64253.1"/>
    <property type="molecule type" value="Genomic_DNA"/>
</dbReference>
<accession>A0A396IHV5</accession>
<evidence type="ECO:0000313" key="3">
    <source>
        <dbReference type="Proteomes" id="UP000265566"/>
    </source>
</evidence>
<reference evidence="3" key="1">
    <citation type="journal article" date="2018" name="Nat. Plants">
        <title>Whole-genome landscape of Medicago truncatula symbiotic genes.</title>
        <authorList>
            <person name="Pecrix Y."/>
            <person name="Staton S.E."/>
            <person name="Sallet E."/>
            <person name="Lelandais-Briere C."/>
            <person name="Moreau S."/>
            <person name="Carrere S."/>
            <person name="Blein T."/>
            <person name="Jardinaud M.F."/>
            <person name="Latrasse D."/>
            <person name="Zouine M."/>
            <person name="Zahm M."/>
            <person name="Kreplak J."/>
            <person name="Mayjonade B."/>
            <person name="Satge C."/>
            <person name="Perez M."/>
            <person name="Cauet S."/>
            <person name="Marande W."/>
            <person name="Chantry-Darmon C."/>
            <person name="Lopez-Roques C."/>
            <person name="Bouchez O."/>
            <person name="Berard A."/>
            <person name="Debelle F."/>
            <person name="Munos S."/>
            <person name="Bendahmane A."/>
            <person name="Berges H."/>
            <person name="Niebel A."/>
            <person name="Buitink J."/>
            <person name="Frugier F."/>
            <person name="Benhamed M."/>
            <person name="Crespi M."/>
            <person name="Gouzy J."/>
            <person name="Gamas P."/>
        </authorList>
    </citation>
    <scope>NUCLEOTIDE SEQUENCE [LARGE SCALE GENOMIC DNA]</scope>
    <source>
        <strain evidence="3">cv. Jemalong A17</strain>
    </source>
</reference>
<evidence type="ECO:0008006" key="4">
    <source>
        <dbReference type="Google" id="ProtNLM"/>
    </source>
</evidence>
<evidence type="ECO:0000313" key="2">
    <source>
        <dbReference type="EMBL" id="RHN64253.1"/>
    </source>
</evidence>
<feature type="transmembrane region" description="Helical" evidence="1">
    <location>
        <begin position="33"/>
        <end position="53"/>
    </location>
</feature>
<sequence>MPATAMASALPLHAAASQKCSRGDGVTLPSLVTVFYSILSANWFIYVLCFDLFHNLLL</sequence>
<evidence type="ECO:0000256" key="1">
    <source>
        <dbReference type="SAM" id="Phobius"/>
    </source>
</evidence>
<comment type="caution">
    <text evidence="2">The sequence shown here is derived from an EMBL/GenBank/DDBJ whole genome shotgun (WGS) entry which is preliminary data.</text>
</comment>
<dbReference type="Gramene" id="rna27049">
    <property type="protein sequence ID" value="RHN64253.1"/>
    <property type="gene ID" value="gene27049"/>
</dbReference>